<dbReference type="RefSeq" id="WP_224316362.1">
    <property type="nucleotide sequence ID" value="NZ_JAIRBM010000033.1"/>
</dbReference>
<reference evidence="1 2" key="1">
    <citation type="submission" date="2021-09" db="EMBL/GenBank/DDBJ databases">
        <title>The complete genome sequence of a new microorganism.</title>
        <authorList>
            <person name="Zi Z."/>
        </authorList>
    </citation>
    <scope>NUCLEOTIDE SEQUENCE [LARGE SCALE GENOMIC DNA]</scope>
    <source>
        <strain evidence="1 2">WGZ8</strain>
    </source>
</reference>
<organism evidence="1 2">
    <name type="scientific">Microvirga puerhi</name>
    <dbReference type="NCBI Taxonomy" id="2876078"/>
    <lineage>
        <taxon>Bacteria</taxon>
        <taxon>Pseudomonadati</taxon>
        <taxon>Pseudomonadota</taxon>
        <taxon>Alphaproteobacteria</taxon>
        <taxon>Hyphomicrobiales</taxon>
        <taxon>Methylobacteriaceae</taxon>
        <taxon>Microvirga</taxon>
    </lineage>
</organism>
<proteinExistence type="predicted"/>
<keyword evidence="2" id="KW-1185">Reference proteome</keyword>
<comment type="caution">
    <text evidence="1">The sequence shown here is derived from an EMBL/GenBank/DDBJ whole genome shotgun (WGS) entry which is preliminary data.</text>
</comment>
<protein>
    <submittedName>
        <fullName evidence="1">Uncharacterized protein</fullName>
    </submittedName>
</protein>
<evidence type="ECO:0000313" key="1">
    <source>
        <dbReference type="EMBL" id="MBZ6079353.1"/>
    </source>
</evidence>
<name>A0ABS7VUU5_9HYPH</name>
<gene>
    <name evidence="1" type="ORF">K9B37_24160</name>
</gene>
<accession>A0ABS7VUU5</accession>
<dbReference type="Proteomes" id="UP000704176">
    <property type="component" value="Unassembled WGS sequence"/>
</dbReference>
<evidence type="ECO:0000313" key="2">
    <source>
        <dbReference type="Proteomes" id="UP000704176"/>
    </source>
</evidence>
<dbReference type="EMBL" id="JAIRBM010000033">
    <property type="protein sequence ID" value="MBZ6079353.1"/>
    <property type="molecule type" value="Genomic_DNA"/>
</dbReference>
<sequence length="156" mass="17233">MSAHEKEFHASRSTSEAELLPYEKVLAHNIKDVVADLCLIDASIIIAYIIDNKHGNLNDLIDSATELFFKEGTLTYGHASNVNFEWGKAPAVILDMEFVHPSVTVFFKLVLHGFYVGVSIQKILLGTKSGQPDQDLNSFELALADSRLKPPPPSHT</sequence>